<dbReference type="Pfam" id="PF06726">
    <property type="entry name" value="BC10"/>
    <property type="match status" value="1"/>
</dbReference>
<evidence type="ECO:0000256" key="2">
    <source>
        <dbReference type="ARBA" id="ARBA00022692"/>
    </source>
</evidence>
<evidence type="ECO:0000313" key="6">
    <source>
        <dbReference type="EMBL" id="KAF9072681.1"/>
    </source>
</evidence>
<accession>A0A9P5PUJ8</accession>
<evidence type="ECO:0000313" key="7">
    <source>
        <dbReference type="Proteomes" id="UP000772434"/>
    </source>
</evidence>
<evidence type="ECO:0000256" key="4">
    <source>
        <dbReference type="ARBA" id="ARBA00023136"/>
    </source>
</evidence>
<comment type="subcellular location">
    <subcellularLocation>
        <location evidence="1">Membrane</location>
    </subcellularLocation>
</comment>
<keyword evidence="7" id="KW-1185">Reference proteome</keyword>
<dbReference type="EMBL" id="JADNRY010000022">
    <property type="protein sequence ID" value="KAF9072681.1"/>
    <property type="molecule type" value="Genomic_DNA"/>
</dbReference>
<dbReference type="PANTHER" id="PTHR13259">
    <property type="entry name" value="BLADDER CANCER 10 KD PROTEIN HOMOLOG"/>
    <property type="match status" value="1"/>
</dbReference>
<dbReference type="Proteomes" id="UP000772434">
    <property type="component" value="Unassembled WGS sequence"/>
</dbReference>
<dbReference type="GO" id="GO:0016020">
    <property type="term" value="C:membrane"/>
    <property type="evidence" value="ECO:0007669"/>
    <property type="project" value="UniProtKB-SubCell"/>
</dbReference>
<dbReference type="AlphaFoldDB" id="A0A9P5PUJ8"/>
<comment type="caution">
    <text evidence="6">The sequence shown here is derived from an EMBL/GenBank/DDBJ whole genome shotgun (WGS) entry which is preliminary data.</text>
</comment>
<evidence type="ECO:0000256" key="1">
    <source>
        <dbReference type="ARBA" id="ARBA00004370"/>
    </source>
</evidence>
<feature type="transmembrane region" description="Helical" evidence="5">
    <location>
        <begin position="6"/>
        <end position="30"/>
    </location>
</feature>
<keyword evidence="4 5" id="KW-0472">Membrane</keyword>
<dbReference type="PANTHER" id="PTHR13259:SF1">
    <property type="entry name" value="BLADDER CANCER-ASSOCIATED PROTEIN"/>
    <property type="match status" value="1"/>
</dbReference>
<name>A0A9P5PUJ8_9AGAR</name>
<keyword evidence="2 5" id="KW-0812">Transmembrane</keyword>
<reference evidence="6" key="1">
    <citation type="submission" date="2020-11" db="EMBL/GenBank/DDBJ databases">
        <authorList>
            <consortium name="DOE Joint Genome Institute"/>
            <person name="Ahrendt S."/>
            <person name="Riley R."/>
            <person name="Andreopoulos W."/>
            <person name="Labutti K."/>
            <person name="Pangilinan J."/>
            <person name="Ruiz-Duenas F.J."/>
            <person name="Barrasa J.M."/>
            <person name="Sanchez-Garcia M."/>
            <person name="Camarero S."/>
            <person name="Miyauchi S."/>
            <person name="Serrano A."/>
            <person name="Linde D."/>
            <person name="Babiker R."/>
            <person name="Drula E."/>
            <person name="Ayuso-Fernandez I."/>
            <person name="Pacheco R."/>
            <person name="Padilla G."/>
            <person name="Ferreira P."/>
            <person name="Barriuso J."/>
            <person name="Kellner H."/>
            <person name="Castanera R."/>
            <person name="Alfaro M."/>
            <person name="Ramirez L."/>
            <person name="Pisabarro A.G."/>
            <person name="Kuo A."/>
            <person name="Tritt A."/>
            <person name="Lipzen A."/>
            <person name="He G."/>
            <person name="Yan M."/>
            <person name="Ng V."/>
            <person name="Cullen D."/>
            <person name="Martin F."/>
            <person name="Rosso M.-N."/>
            <person name="Henrissat B."/>
            <person name="Hibbett D."/>
            <person name="Martinez A.T."/>
            <person name="Grigoriev I.V."/>
        </authorList>
    </citation>
    <scope>NUCLEOTIDE SEQUENCE</scope>
    <source>
        <strain evidence="6">AH 40177</strain>
    </source>
</reference>
<evidence type="ECO:0000256" key="5">
    <source>
        <dbReference type="SAM" id="Phobius"/>
    </source>
</evidence>
<gene>
    <name evidence="6" type="ORF">BDP27DRAFT_1261080</name>
</gene>
<sequence length="234" mass="26095">MWCTRWFLPLILLPLPTAPPIFLLLFLLTLMIHAKPCFYCIVLLTTLFVSTCYWSPISLDVPLSTPWAENITTFGQALNSTLSPSYSKPLPPAISPVDRCWCDISTAGFFEPFNTSQWEILSVQKVKDSLEKQEQSLVQELERQETESNTLMPKTVMPAPTARSLSLAQSLLSLLKSRSLPENNSLLQAEPDASNSSVPASKVDRPSLPLFRREYDLRALGVDLVVDFGSSMTA</sequence>
<evidence type="ECO:0000256" key="3">
    <source>
        <dbReference type="ARBA" id="ARBA00022989"/>
    </source>
</evidence>
<feature type="transmembrane region" description="Helical" evidence="5">
    <location>
        <begin position="37"/>
        <end position="56"/>
    </location>
</feature>
<dbReference type="SMART" id="SM01396">
    <property type="entry name" value="BC10"/>
    <property type="match status" value="1"/>
</dbReference>
<protein>
    <submittedName>
        <fullName evidence="6">Uncharacterized protein</fullName>
    </submittedName>
</protein>
<organism evidence="6 7">
    <name type="scientific">Rhodocollybia butyracea</name>
    <dbReference type="NCBI Taxonomy" id="206335"/>
    <lineage>
        <taxon>Eukaryota</taxon>
        <taxon>Fungi</taxon>
        <taxon>Dikarya</taxon>
        <taxon>Basidiomycota</taxon>
        <taxon>Agaricomycotina</taxon>
        <taxon>Agaricomycetes</taxon>
        <taxon>Agaricomycetidae</taxon>
        <taxon>Agaricales</taxon>
        <taxon>Marasmiineae</taxon>
        <taxon>Omphalotaceae</taxon>
        <taxon>Rhodocollybia</taxon>
    </lineage>
</organism>
<dbReference type="OrthoDB" id="5563033at2759"/>
<keyword evidence="3 5" id="KW-1133">Transmembrane helix</keyword>
<proteinExistence type="predicted"/>
<dbReference type="InterPro" id="IPR009598">
    <property type="entry name" value="BCALP"/>
</dbReference>